<dbReference type="PANTHER" id="PTHR10110">
    <property type="entry name" value="SODIUM/HYDROGEN EXCHANGER"/>
    <property type="match status" value="1"/>
</dbReference>
<dbReference type="InterPro" id="IPR038770">
    <property type="entry name" value="Na+/solute_symporter_sf"/>
</dbReference>
<evidence type="ECO:0000313" key="13">
    <source>
        <dbReference type="Proteomes" id="UP000033956"/>
    </source>
</evidence>
<keyword evidence="5 10" id="KW-1133">Transmembrane helix</keyword>
<keyword evidence="2 10" id="KW-0813">Transport</keyword>
<evidence type="ECO:0000256" key="7">
    <source>
        <dbReference type="ARBA" id="ARBA00023065"/>
    </source>
</evidence>
<keyword evidence="3 10" id="KW-1003">Cell membrane</keyword>
<dbReference type="InterPro" id="IPR004705">
    <property type="entry name" value="Cation/H_exchanger_CPA1_bac"/>
</dbReference>
<proteinExistence type="inferred from homology"/>
<evidence type="ECO:0000256" key="9">
    <source>
        <dbReference type="ARBA" id="ARBA00023201"/>
    </source>
</evidence>
<feature type="transmembrane region" description="Helical" evidence="10">
    <location>
        <begin position="179"/>
        <end position="201"/>
    </location>
</feature>
<feature type="transmembrane region" description="Helical" evidence="10">
    <location>
        <begin position="111"/>
        <end position="134"/>
    </location>
</feature>
<dbReference type="GO" id="GO:0005886">
    <property type="term" value="C:plasma membrane"/>
    <property type="evidence" value="ECO:0007669"/>
    <property type="project" value="UniProtKB-SubCell"/>
</dbReference>
<feature type="transmembrane region" description="Helical" evidence="10">
    <location>
        <begin position="300"/>
        <end position="323"/>
    </location>
</feature>
<dbReference type="GO" id="GO:0015386">
    <property type="term" value="F:potassium:proton antiporter activity"/>
    <property type="evidence" value="ECO:0007669"/>
    <property type="project" value="TreeGrafter"/>
</dbReference>
<dbReference type="OrthoDB" id="57886at2"/>
<feature type="transmembrane region" description="Helical" evidence="10">
    <location>
        <begin position="6"/>
        <end position="22"/>
    </location>
</feature>
<keyword evidence="6 10" id="KW-0915">Sodium</keyword>
<evidence type="ECO:0000256" key="2">
    <source>
        <dbReference type="ARBA" id="ARBA00022448"/>
    </source>
</evidence>
<dbReference type="Proteomes" id="UP000033956">
    <property type="component" value="Unassembled WGS sequence"/>
</dbReference>
<name>A0A0M2H3L6_9MICO</name>
<sequence>MNPLEIIVLVGVLVLLGSWLGPRVRVPAPLLQLAVGLLAGFVPVVREIHLPPEAVLVLFLPALLFWESLTTSLREIRRDLRGILILSTLLVVASAFGVAGIGVALGLGWSAALILGAALAPTDATAVGAMARALPHRNMTILRAESLINDGTALVVYSIAVGAAVSHLAYTGWQITGLVALAYLGGGAMGLLTGWLGTLLLRRLTDPVVNNTALVVIPFVAFLAAELIHASGVIAVVIAGLMLSQTGPRASTPQSRQQTFAFWSLSTSILNGALFVLIGIEAQSAVRAVPTPEIPTLLALTVLAWIAIVVIRFVFQMITVSLIRLLDRRPSQRTRRMSHRARVVSAIAGFRGAISLAVALAVPATLSGRAEIIFVATGVVILTLVVQGVLLPPVVRWAGFAPDSSLDDELATAQRTATAEAARDIPELAARLHVTDLVRDRILGEYTEHLDVIEGSGQPDDQVAAARDVEYTTLRLAVLERKRDVMIRLRDEGTINDTTLRTMQTRLDREALRLSQPEILE</sequence>
<comment type="subcellular location">
    <subcellularLocation>
        <location evidence="1 10">Cell membrane</location>
        <topology evidence="1 10">Multi-pass membrane protein</topology>
    </subcellularLocation>
</comment>
<dbReference type="InterPro" id="IPR018422">
    <property type="entry name" value="Cation/H_exchanger_CPA1"/>
</dbReference>
<dbReference type="EMBL" id="JYIZ01000055">
    <property type="protein sequence ID" value="KJL38400.1"/>
    <property type="molecule type" value="Genomic_DNA"/>
</dbReference>
<evidence type="ECO:0000256" key="5">
    <source>
        <dbReference type="ARBA" id="ARBA00022989"/>
    </source>
</evidence>
<reference evidence="12 13" key="1">
    <citation type="submission" date="2015-02" db="EMBL/GenBank/DDBJ databases">
        <title>Draft genome sequences of ten Microbacterium spp. with emphasis on heavy metal contaminated environments.</title>
        <authorList>
            <person name="Corretto E."/>
        </authorList>
    </citation>
    <scope>NUCLEOTIDE SEQUENCE [LARGE SCALE GENOMIC DNA]</scope>
    <source>
        <strain evidence="12 13">DSM 12510</strain>
    </source>
</reference>
<dbReference type="RefSeq" id="WP_045276583.1">
    <property type="nucleotide sequence ID" value="NZ_BAAAUP010000003.1"/>
</dbReference>
<gene>
    <name evidence="12" type="primary">apnhaP</name>
    <name evidence="12" type="ORF">RS81_02671</name>
</gene>
<keyword evidence="9 10" id="KW-0739">Sodium transport</keyword>
<keyword evidence="7 10" id="KW-0406">Ion transport</keyword>
<evidence type="ECO:0000313" key="12">
    <source>
        <dbReference type="EMBL" id="KJL38400.1"/>
    </source>
</evidence>
<dbReference type="InterPro" id="IPR006153">
    <property type="entry name" value="Cation/H_exchanger_TM"/>
</dbReference>
<comment type="similarity">
    <text evidence="10">Belongs to the monovalent cation:proton antiporter 1 (CPA1) transporter (TC 2.A.36) family.</text>
</comment>
<dbReference type="PANTHER" id="PTHR10110:SF86">
    <property type="entry name" value="SODIUM_HYDROGEN EXCHANGER 7"/>
    <property type="match status" value="1"/>
</dbReference>
<dbReference type="GO" id="GO:0015385">
    <property type="term" value="F:sodium:proton antiporter activity"/>
    <property type="evidence" value="ECO:0007669"/>
    <property type="project" value="InterPro"/>
</dbReference>
<feature type="transmembrane region" description="Helical" evidence="10">
    <location>
        <begin position="343"/>
        <end position="366"/>
    </location>
</feature>
<keyword evidence="4 10" id="KW-0812">Transmembrane</keyword>
<feature type="transmembrane region" description="Helical" evidence="10">
    <location>
        <begin position="29"/>
        <end position="48"/>
    </location>
</feature>
<evidence type="ECO:0000256" key="1">
    <source>
        <dbReference type="ARBA" id="ARBA00004651"/>
    </source>
</evidence>
<dbReference type="Pfam" id="PF00999">
    <property type="entry name" value="Na_H_Exchanger"/>
    <property type="match status" value="1"/>
</dbReference>
<organism evidence="12 13">
    <name type="scientific">Microbacterium terrae</name>
    <dbReference type="NCBI Taxonomy" id="69369"/>
    <lineage>
        <taxon>Bacteria</taxon>
        <taxon>Bacillati</taxon>
        <taxon>Actinomycetota</taxon>
        <taxon>Actinomycetes</taxon>
        <taxon>Micrococcales</taxon>
        <taxon>Microbacteriaceae</taxon>
        <taxon>Microbacterium</taxon>
    </lineage>
</organism>
<dbReference type="PATRIC" id="fig|92835.4.peg.2708"/>
<dbReference type="GO" id="GO:0051453">
    <property type="term" value="P:regulation of intracellular pH"/>
    <property type="evidence" value="ECO:0007669"/>
    <property type="project" value="TreeGrafter"/>
</dbReference>
<feature type="transmembrane region" description="Helical" evidence="10">
    <location>
        <begin position="260"/>
        <end position="280"/>
    </location>
</feature>
<comment type="caution">
    <text evidence="10">Lacks conserved residue(s) required for the propagation of feature annotation.</text>
</comment>
<evidence type="ECO:0000256" key="4">
    <source>
        <dbReference type="ARBA" id="ARBA00022692"/>
    </source>
</evidence>
<evidence type="ECO:0000256" key="10">
    <source>
        <dbReference type="RuleBase" id="RU366002"/>
    </source>
</evidence>
<dbReference type="GO" id="GO:0098719">
    <property type="term" value="P:sodium ion import across plasma membrane"/>
    <property type="evidence" value="ECO:0007669"/>
    <property type="project" value="TreeGrafter"/>
</dbReference>
<feature type="transmembrane region" description="Helical" evidence="10">
    <location>
        <begin position="83"/>
        <end position="105"/>
    </location>
</feature>
<evidence type="ECO:0000259" key="11">
    <source>
        <dbReference type="Pfam" id="PF00999"/>
    </source>
</evidence>
<evidence type="ECO:0000256" key="8">
    <source>
        <dbReference type="ARBA" id="ARBA00023136"/>
    </source>
</evidence>
<protein>
    <submittedName>
        <fullName evidence="12">Na(+)/H(+) antiporter ApNhaP</fullName>
    </submittedName>
</protein>
<feature type="transmembrane region" description="Helical" evidence="10">
    <location>
        <begin position="54"/>
        <end position="71"/>
    </location>
</feature>
<feature type="transmembrane region" description="Helical" evidence="10">
    <location>
        <begin position="372"/>
        <end position="391"/>
    </location>
</feature>
<dbReference type="STRING" id="92835.RS81_02671"/>
<dbReference type="AlphaFoldDB" id="A0A0M2H3L6"/>
<evidence type="ECO:0000256" key="6">
    <source>
        <dbReference type="ARBA" id="ARBA00023053"/>
    </source>
</evidence>
<comment type="caution">
    <text evidence="12">The sequence shown here is derived from an EMBL/GenBank/DDBJ whole genome shotgun (WGS) entry which is preliminary data.</text>
</comment>
<evidence type="ECO:0000256" key="3">
    <source>
        <dbReference type="ARBA" id="ARBA00022475"/>
    </source>
</evidence>
<keyword evidence="13" id="KW-1185">Reference proteome</keyword>
<feature type="domain" description="Cation/H+ exchanger transmembrane" evidence="11">
    <location>
        <begin position="12"/>
        <end position="397"/>
    </location>
</feature>
<comment type="function">
    <text evidence="10">Na(+)/H(+) antiporter that extrudes sodium in exchange for external protons.</text>
</comment>
<dbReference type="Gene3D" id="1.20.1530.20">
    <property type="match status" value="1"/>
</dbReference>
<keyword evidence="8 10" id="KW-0472">Membrane</keyword>
<dbReference type="NCBIfam" id="TIGR00831">
    <property type="entry name" value="a_cpa1"/>
    <property type="match status" value="1"/>
</dbReference>
<accession>A0A0M2H3L6</accession>
<keyword evidence="10" id="KW-0050">Antiport</keyword>